<feature type="transmembrane region" description="Helical" evidence="10">
    <location>
        <begin position="121"/>
        <end position="142"/>
    </location>
</feature>
<evidence type="ECO:0000256" key="10">
    <source>
        <dbReference type="SAM" id="Phobius"/>
    </source>
</evidence>
<gene>
    <name evidence="12" type="ORF">FNV43_RR10992</name>
</gene>
<feature type="transmembrane region" description="Helical" evidence="10">
    <location>
        <begin position="334"/>
        <end position="355"/>
    </location>
</feature>
<keyword evidence="13" id="KW-1185">Reference proteome</keyword>
<dbReference type="GO" id="GO:0015145">
    <property type="term" value="F:monosaccharide transmembrane transporter activity"/>
    <property type="evidence" value="ECO:0007669"/>
    <property type="project" value="InterPro"/>
</dbReference>
<keyword evidence="6" id="KW-0769">Symport</keyword>
<dbReference type="Pfam" id="PF00083">
    <property type="entry name" value="Sugar_tr"/>
    <property type="match status" value="1"/>
</dbReference>
<accession>A0A8K0H5F0</accession>
<evidence type="ECO:0000259" key="11">
    <source>
        <dbReference type="PROSITE" id="PS50850"/>
    </source>
</evidence>
<evidence type="ECO:0000256" key="7">
    <source>
        <dbReference type="ARBA" id="ARBA00022989"/>
    </source>
</evidence>
<evidence type="ECO:0000256" key="4">
    <source>
        <dbReference type="ARBA" id="ARBA00022597"/>
    </source>
</evidence>
<keyword evidence="7 10" id="KW-1133">Transmembrane helix</keyword>
<dbReference type="GO" id="GO:0016020">
    <property type="term" value="C:membrane"/>
    <property type="evidence" value="ECO:0007669"/>
    <property type="project" value="UniProtKB-SubCell"/>
</dbReference>
<dbReference type="OrthoDB" id="5296287at2759"/>
<evidence type="ECO:0000256" key="9">
    <source>
        <dbReference type="RuleBase" id="RU003346"/>
    </source>
</evidence>
<dbReference type="Proteomes" id="UP000796880">
    <property type="component" value="Unassembled WGS sequence"/>
</dbReference>
<dbReference type="PRINTS" id="PR00171">
    <property type="entry name" value="SUGRTRNSPORT"/>
</dbReference>
<dbReference type="GO" id="GO:0015293">
    <property type="term" value="F:symporter activity"/>
    <property type="evidence" value="ECO:0007669"/>
    <property type="project" value="UniProtKB-KW"/>
</dbReference>
<dbReference type="InterPro" id="IPR003663">
    <property type="entry name" value="Sugar/inositol_transpt"/>
</dbReference>
<sequence>MAAFLRKFFPTILKKSSAVTKSNIYCLYDSQALTAFTSSLYIAGLATSLIASRLTISMGRRNIMLLGGFTFFVGAAVNGGAVNLPMLIFGRILLGFGLGFTVQASPVYLSEVAPPKWRGAFNTGFQFCLGIGVVVSACVNFITSKHTWGWRLSLGFAIAPSAIMTIGALFITDTPSSLVERGKLDEAKQSLVKIRGVKADVDAELRDLIKANEIAKAANQEPFMTIFKREYRPQLVMTIAIPFFHQTSGINIISFYAPVIFRSVGLGNDSALLAAIILGVCHIGSIAFAACVVDRYGRRVLFILGGTQMFLAKVAVACVLAATTGSGTTQISVGYAIIILVLMCTYVVGYGLSWGPLSWLITTEIYPLKLRSTGQSVTVAINYAVTFVLAQVFLTLLCHFKFGAFLFYAGWIATMTSFVILFLPETKGIPLDSMHVVWEQHWYWRRFVVPVQHHQEELSQ</sequence>
<protein>
    <recommendedName>
        <fullName evidence="11">Major facilitator superfamily (MFS) profile domain-containing protein</fullName>
    </recommendedName>
</protein>
<evidence type="ECO:0000256" key="6">
    <source>
        <dbReference type="ARBA" id="ARBA00022847"/>
    </source>
</evidence>
<dbReference type="InterPro" id="IPR044778">
    <property type="entry name" value="MFS_STP/MST-like_plant"/>
</dbReference>
<dbReference type="PROSITE" id="PS50850">
    <property type="entry name" value="MFS"/>
    <property type="match status" value="1"/>
</dbReference>
<dbReference type="PROSITE" id="PS00216">
    <property type="entry name" value="SUGAR_TRANSPORT_1"/>
    <property type="match status" value="1"/>
</dbReference>
<evidence type="ECO:0000256" key="2">
    <source>
        <dbReference type="ARBA" id="ARBA00010992"/>
    </source>
</evidence>
<feature type="transmembrane region" description="Helical" evidence="10">
    <location>
        <begin position="148"/>
        <end position="171"/>
    </location>
</feature>
<feature type="transmembrane region" description="Helical" evidence="10">
    <location>
        <begin position="402"/>
        <end position="423"/>
    </location>
</feature>
<comment type="subcellular location">
    <subcellularLocation>
        <location evidence="1">Membrane</location>
        <topology evidence="1">Multi-pass membrane protein</topology>
    </subcellularLocation>
</comment>
<feature type="transmembrane region" description="Helical" evidence="10">
    <location>
        <begin position="271"/>
        <end position="293"/>
    </location>
</feature>
<feature type="transmembrane region" description="Helical" evidence="10">
    <location>
        <begin position="376"/>
        <end position="396"/>
    </location>
</feature>
<keyword evidence="8 10" id="KW-0472">Membrane</keyword>
<evidence type="ECO:0000256" key="1">
    <source>
        <dbReference type="ARBA" id="ARBA00004141"/>
    </source>
</evidence>
<dbReference type="EMBL" id="VOIH02000005">
    <property type="protein sequence ID" value="KAF3445815.1"/>
    <property type="molecule type" value="Genomic_DNA"/>
</dbReference>
<feature type="transmembrane region" description="Helical" evidence="10">
    <location>
        <begin position="235"/>
        <end position="259"/>
    </location>
</feature>
<name>A0A8K0H5F0_9ROSA</name>
<reference evidence="12" key="1">
    <citation type="submission" date="2020-03" db="EMBL/GenBank/DDBJ databases">
        <title>A high-quality chromosome-level genome assembly of a woody plant with both climbing and erect habits, Rhamnella rubrinervis.</title>
        <authorList>
            <person name="Lu Z."/>
            <person name="Yang Y."/>
            <person name="Zhu X."/>
            <person name="Sun Y."/>
        </authorList>
    </citation>
    <scope>NUCLEOTIDE SEQUENCE</scope>
    <source>
        <strain evidence="12">BYM</strain>
        <tissue evidence="12">Leaf</tissue>
    </source>
</reference>
<evidence type="ECO:0000256" key="3">
    <source>
        <dbReference type="ARBA" id="ARBA00022448"/>
    </source>
</evidence>
<dbReference type="InterPro" id="IPR020846">
    <property type="entry name" value="MFS_dom"/>
</dbReference>
<evidence type="ECO:0000313" key="13">
    <source>
        <dbReference type="Proteomes" id="UP000796880"/>
    </source>
</evidence>
<proteinExistence type="inferred from homology"/>
<keyword evidence="3 9" id="KW-0813">Transport</keyword>
<feature type="transmembrane region" description="Helical" evidence="10">
    <location>
        <begin position="88"/>
        <end position="109"/>
    </location>
</feature>
<keyword evidence="5 10" id="KW-0812">Transmembrane</keyword>
<feature type="domain" description="Major facilitator superfamily (MFS) profile" evidence="11">
    <location>
        <begin position="1"/>
        <end position="427"/>
    </location>
</feature>
<feature type="transmembrane region" description="Helical" evidence="10">
    <location>
        <begin position="63"/>
        <end position="82"/>
    </location>
</feature>
<keyword evidence="4" id="KW-0762">Sugar transport</keyword>
<dbReference type="InterPro" id="IPR036259">
    <property type="entry name" value="MFS_trans_sf"/>
</dbReference>
<comment type="similarity">
    <text evidence="2 9">Belongs to the major facilitator superfamily. Sugar transporter (TC 2.A.1.1) family.</text>
</comment>
<dbReference type="AlphaFoldDB" id="A0A8K0H5F0"/>
<dbReference type="SUPFAM" id="SSF103473">
    <property type="entry name" value="MFS general substrate transporter"/>
    <property type="match status" value="1"/>
</dbReference>
<dbReference type="CDD" id="cd17361">
    <property type="entry name" value="MFS_STP"/>
    <property type="match status" value="1"/>
</dbReference>
<dbReference type="FunFam" id="1.20.1250.20:FF:000002">
    <property type="entry name" value="Sugar transport protein 13"/>
    <property type="match status" value="1"/>
</dbReference>
<feature type="transmembrane region" description="Helical" evidence="10">
    <location>
        <begin position="32"/>
        <end position="51"/>
    </location>
</feature>
<dbReference type="PANTHER" id="PTHR23500">
    <property type="entry name" value="SOLUTE CARRIER FAMILY 2, FACILITATED GLUCOSE TRANSPORTER"/>
    <property type="match status" value="1"/>
</dbReference>
<dbReference type="InterPro" id="IPR005829">
    <property type="entry name" value="Sugar_transporter_CS"/>
</dbReference>
<dbReference type="InterPro" id="IPR045262">
    <property type="entry name" value="STP/PLT_plant"/>
</dbReference>
<comment type="caution">
    <text evidence="12">The sequence shown here is derived from an EMBL/GenBank/DDBJ whole genome shotgun (WGS) entry which is preliminary data.</text>
</comment>
<evidence type="ECO:0000256" key="5">
    <source>
        <dbReference type="ARBA" id="ARBA00022692"/>
    </source>
</evidence>
<dbReference type="InterPro" id="IPR005828">
    <property type="entry name" value="MFS_sugar_transport-like"/>
</dbReference>
<evidence type="ECO:0000256" key="8">
    <source>
        <dbReference type="ARBA" id="ARBA00023136"/>
    </source>
</evidence>
<dbReference type="PROSITE" id="PS00217">
    <property type="entry name" value="SUGAR_TRANSPORT_2"/>
    <property type="match status" value="1"/>
</dbReference>
<feature type="transmembrane region" description="Helical" evidence="10">
    <location>
        <begin position="300"/>
        <end position="322"/>
    </location>
</feature>
<dbReference type="Gene3D" id="1.20.1250.20">
    <property type="entry name" value="MFS general substrate transporter like domains"/>
    <property type="match status" value="1"/>
</dbReference>
<organism evidence="12 13">
    <name type="scientific">Rhamnella rubrinervis</name>
    <dbReference type="NCBI Taxonomy" id="2594499"/>
    <lineage>
        <taxon>Eukaryota</taxon>
        <taxon>Viridiplantae</taxon>
        <taxon>Streptophyta</taxon>
        <taxon>Embryophyta</taxon>
        <taxon>Tracheophyta</taxon>
        <taxon>Spermatophyta</taxon>
        <taxon>Magnoliopsida</taxon>
        <taxon>eudicotyledons</taxon>
        <taxon>Gunneridae</taxon>
        <taxon>Pentapetalae</taxon>
        <taxon>rosids</taxon>
        <taxon>fabids</taxon>
        <taxon>Rosales</taxon>
        <taxon>Rhamnaceae</taxon>
        <taxon>rhamnoid group</taxon>
        <taxon>Rhamneae</taxon>
        <taxon>Rhamnella</taxon>
    </lineage>
</organism>
<dbReference type="PANTHER" id="PTHR23500:SF44">
    <property type="entry name" value="SUGAR TRANSPORT PROTEIN 5"/>
    <property type="match status" value="1"/>
</dbReference>
<dbReference type="NCBIfam" id="TIGR00879">
    <property type="entry name" value="SP"/>
    <property type="match status" value="1"/>
</dbReference>
<evidence type="ECO:0000313" key="12">
    <source>
        <dbReference type="EMBL" id="KAF3445815.1"/>
    </source>
</evidence>